<feature type="region of interest" description="Disordered" evidence="6">
    <location>
        <begin position="1"/>
        <end position="44"/>
    </location>
</feature>
<organism evidence="8 9">
    <name type="scientific">Leucocoprinus birnbaumii</name>
    <dbReference type="NCBI Taxonomy" id="56174"/>
    <lineage>
        <taxon>Eukaryota</taxon>
        <taxon>Fungi</taxon>
        <taxon>Dikarya</taxon>
        <taxon>Basidiomycota</taxon>
        <taxon>Agaricomycotina</taxon>
        <taxon>Agaricomycetes</taxon>
        <taxon>Agaricomycetidae</taxon>
        <taxon>Agaricales</taxon>
        <taxon>Agaricineae</taxon>
        <taxon>Agaricaceae</taxon>
        <taxon>Leucocoprinus</taxon>
    </lineage>
</organism>
<evidence type="ECO:0000256" key="1">
    <source>
        <dbReference type="ARBA" id="ARBA00007992"/>
    </source>
</evidence>
<dbReference type="PANTHER" id="PTHR13789:SF306">
    <property type="entry name" value="HYDROXYLASE, PUTATIVE-RELATED"/>
    <property type="match status" value="1"/>
</dbReference>
<dbReference type="Gene3D" id="3.50.50.60">
    <property type="entry name" value="FAD/NAD(P)-binding domain"/>
    <property type="match status" value="1"/>
</dbReference>
<proteinExistence type="inferred from homology"/>
<reference evidence="8" key="1">
    <citation type="submission" date="2022-07" db="EMBL/GenBank/DDBJ databases">
        <title>Genome Sequence of Leucocoprinus birnbaumii.</title>
        <authorList>
            <person name="Buettner E."/>
        </authorList>
    </citation>
    <scope>NUCLEOTIDE SEQUENCE</scope>
    <source>
        <strain evidence="8">VT141</strain>
    </source>
</reference>
<dbReference type="SUPFAM" id="SSF51905">
    <property type="entry name" value="FAD/NAD(P)-binding domain"/>
    <property type="match status" value="1"/>
</dbReference>
<keyword evidence="4" id="KW-0560">Oxidoreductase</keyword>
<accession>A0AAD5YTN9</accession>
<dbReference type="GO" id="GO:0071949">
    <property type="term" value="F:FAD binding"/>
    <property type="evidence" value="ECO:0007669"/>
    <property type="project" value="InterPro"/>
</dbReference>
<keyword evidence="2" id="KW-0285">Flavoprotein</keyword>
<dbReference type="Proteomes" id="UP001213000">
    <property type="component" value="Unassembled WGS sequence"/>
</dbReference>
<comment type="similarity">
    <text evidence="1">Belongs to the paxM FAD-dependent monooxygenase family.</text>
</comment>
<keyword evidence="5" id="KW-0503">Monooxygenase</keyword>
<evidence type="ECO:0000256" key="4">
    <source>
        <dbReference type="ARBA" id="ARBA00023002"/>
    </source>
</evidence>
<evidence type="ECO:0000256" key="6">
    <source>
        <dbReference type="SAM" id="MobiDB-lite"/>
    </source>
</evidence>
<comment type="caution">
    <text evidence="8">The sequence shown here is derived from an EMBL/GenBank/DDBJ whole genome shotgun (WGS) entry which is preliminary data.</text>
</comment>
<dbReference type="AlphaFoldDB" id="A0AAD5YTN9"/>
<evidence type="ECO:0000256" key="5">
    <source>
        <dbReference type="ARBA" id="ARBA00023033"/>
    </source>
</evidence>
<dbReference type="GO" id="GO:0004497">
    <property type="term" value="F:monooxygenase activity"/>
    <property type="evidence" value="ECO:0007669"/>
    <property type="project" value="UniProtKB-KW"/>
</dbReference>
<keyword evidence="9" id="KW-1185">Reference proteome</keyword>
<gene>
    <name evidence="8" type="ORF">NP233_g8513</name>
</gene>
<evidence type="ECO:0000256" key="2">
    <source>
        <dbReference type="ARBA" id="ARBA00022630"/>
    </source>
</evidence>
<dbReference type="Pfam" id="PF01494">
    <property type="entry name" value="FAD_binding_3"/>
    <property type="match status" value="1"/>
</dbReference>
<dbReference type="EMBL" id="JANIEX010000693">
    <property type="protein sequence ID" value="KAJ3564100.1"/>
    <property type="molecule type" value="Genomic_DNA"/>
</dbReference>
<sequence length="526" mass="58006">MPSFSSSKRLDVSPARPLSTKRSLTRAALRNPSPPSSSGPEINGLTNSIGDLKVANSTHKLAIDIIIVGGGIGGLASAFALARGGHRVQVLETKHGLHQVPSNLILVKCGIRIPPNMTKILLDFGLQDIVKGSLRCRKSKFHSLETGELAGALEWQEDIIREAGAEFLIMHHNDLQEALYKLAIAAGVVVHFKSTVQEVFFDQEKQRPTVILEEGGTRMSADVVVGADGSCSKVREYVAPEADGGVETNHSFYTVTVPVSEMQKDPDLSDFASLPEWPIWMGNSRSAFGYPIRGGKEYSLHVYWPDEGLRHCEQVEEGWNITVPTNIINFDGHDSKIQRLFNLADTALRTKVVQRKSAEDWLDDSGTVLLIGEAAHPLMPCTMQNSSLATEDAAVLGSLMSHLSSRDQIPQLLEAFQEIRQARCLQVQESESRNAMLVTLPPGEDREMRDAGMARSLQVDTTWDDSMLREQWEEIGEVFGYNATEAAEDWWIKWGVLGNAVEQPIRPPLELVFQVTEVAITESYSP</sequence>
<evidence type="ECO:0000313" key="9">
    <source>
        <dbReference type="Proteomes" id="UP001213000"/>
    </source>
</evidence>
<keyword evidence="3" id="KW-0274">FAD</keyword>
<dbReference type="PANTHER" id="PTHR13789">
    <property type="entry name" value="MONOOXYGENASE"/>
    <property type="match status" value="1"/>
</dbReference>
<name>A0AAD5YTN9_9AGAR</name>
<dbReference type="InterPro" id="IPR002938">
    <property type="entry name" value="FAD-bd"/>
</dbReference>
<dbReference type="InterPro" id="IPR036188">
    <property type="entry name" value="FAD/NAD-bd_sf"/>
</dbReference>
<dbReference type="InterPro" id="IPR050493">
    <property type="entry name" value="FAD-dep_Monooxygenase_BioMet"/>
</dbReference>
<dbReference type="PRINTS" id="PR00420">
    <property type="entry name" value="RNGMNOXGNASE"/>
</dbReference>
<feature type="domain" description="FAD-binding" evidence="7">
    <location>
        <begin position="64"/>
        <end position="427"/>
    </location>
</feature>
<evidence type="ECO:0000313" key="8">
    <source>
        <dbReference type="EMBL" id="KAJ3564100.1"/>
    </source>
</evidence>
<evidence type="ECO:0000259" key="7">
    <source>
        <dbReference type="Pfam" id="PF01494"/>
    </source>
</evidence>
<evidence type="ECO:0000256" key="3">
    <source>
        <dbReference type="ARBA" id="ARBA00022827"/>
    </source>
</evidence>
<protein>
    <recommendedName>
        <fullName evidence="7">FAD-binding domain-containing protein</fullName>
    </recommendedName>
</protein>